<evidence type="ECO:0000256" key="1">
    <source>
        <dbReference type="SAM" id="MobiDB-lite"/>
    </source>
</evidence>
<evidence type="ECO:0000259" key="3">
    <source>
        <dbReference type="Pfam" id="PF09084"/>
    </source>
</evidence>
<dbReference type="GO" id="GO:0009228">
    <property type="term" value="P:thiamine biosynthetic process"/>
    <property type="evidence" value="ECO:0007669"/>
    <property type="project" value="InterPro"/>
</dbReference>
<dbReference type="InterPro" id="IPR015168">
    <property type="entry name" value="SsuA/THI5"/>
</dbReference>
<organism evidence="4 5">
    <name type="scientific">Acuticoccus mangrovi</name>
    <dbReference type="NCBI Taxonomy" id="2796142"/>
    <lineage>
        <taxon>Bacteria</taxon>
        <taxon>Pseudomonadati</taxon>
        <taxon>Pseudomonadota</taxon>
        <taxon>Alphaproteobacteria</taxon>
        <taxon>Hyphomicrobiales</taxon>
        <taxon>Amorphaceae</taxon>
        <taxon>Acuticoccus</taxon>
    </lineage>
</organism>
<reference evidence="4" key="1">
    <citation type="submission" date="2020-12" db="EMBL/GenBank/DDBJ databases">
        <title>Bacterial taxonomy.</title>
        <authorList>
            <person name="Pan X."/>
        </authorList>
    </citation>
    <scope>NUCLEOTIDE SEQUENCE</scope>
    <source>
        <strain evidence="4">B2012</strain>
    </source>
</reference>
<keyword evidence="2" id="KW-0732">Signal</keyword>
<sequence length="343" mass="36396">MSKLSRAALFAGALVFATPLAAPLAAEDLTPVRFTLDWKFEGPSAPFFVAIDNGYFEDEGLDVTIDTGAGSREAIPRVATGAYEMGFGDLNALVKFLADQPDAAVEGIFMVYDKPPFAVIGRKSQGVTEDPKSLEGKTLGAPPPDAAFGQWAAFVDAAGIDTSDITIENVGFPVREPMLAQGKVDAIFGYSFSSVLNLLAQGVAEDDIVAIMMADNGLDLYGNAVMVNTEWAEANPEAVEGFVRALVKGLQATVADPETAIKSVMSRNEIADEATELARLKMAIADNIVTEAVETDGLGAVDMDRLGASITQLQTSFDMPNPPAPERVFDPAYLPPVEDRLPN</sequence>
<dbReference type="PANTHER" id="PTHR31528:SF15">
    <property type="entry name" value="RIBOFLAVIN-BINDING PROTEIN RIBY"/>
    <property type="match status" value="1"/>
</dbReference>
<evidence type="ECO:0000256" key="2">
    <source>
        <dbReference type="SAM" id="SignalP"/>
    </source>
</evidence>
<gene>
    <name evidence="4" type="ORF">JCR33_06915</name>
</gene>
<dbReference type="Proteomes" id="UP000609531">
    <property type="component" value="Unassembled WGS sequence"/>
</dbReference>
<feature type="chain" id="PRO_5036793212" evidence="2">
    <location>
        <begin position="22"/>
        <end position="343"/>
    </location>
</feature>
<dbReference type="InterPro" id="IPR027939">
    <property type="entry name" value="NMT1/THI5"/>
</dbReference>
<protein>
    <submittedName>
        <fullName evidence="4">ABC transporter substrate-binding protein</fullName>
    </submittedName>
</protein>
<dbReference type="Pfam" id="PF09084">
    <property type="entry name" value="NMT1"/>
    <property type="match status" value="1"/>
</dbReference>
<accession>A0A934IP01</accession>
<name>A0A934IP01_9HYPH</name>
<dbReference type="EMBL" id="JAEKJA010000005">
    <property type="protein sequence ID" value="MBJ3775410.1"/>
    <property type="molecule type" value="Genomic_DNA"/>
</dbReference>
<dbReference type="SUPFAM" id="SSF53850">
    <property type="entry name" value="Periplasmic binding protein-like II"/>
    <property type="match status" value="1"/>
</dbReference>
<feature type="region of interest" description="Disordered" evidence="1">
    <location>
        <begin position="316"/>
        <end position="343"/>
    </location>
</feature>
<dbReference type="Gene3D" id="3.40.190.10">
    <property type="entry name" value="Periplasmic binding protein-like II"/>
    <property type="match status" value="2"/>
</dbReference>
<evidence type="ECO:0000313" key="5">
    <source>
        <dbReference type="Proteomes" id="UP000609531"/>
    </source>
</evidence>
<dbReference type="RefSeq" id="WP_198881309.1">
    <property type="nucleotide sequence ID" value="NZ_JAEKJA010000005.1"/>
</dbReference>
<keyword evidence="5" id="KW-1185">Reference proteome</keyword>
<feature type="signal peptide" evidence="2">
    <location>
        <begin position="1"/>
        <end position="21"/>
    </location>
</feature>
<evidence type="ECO:0000313" key="4">
    <source>
        <dbReference type="EMBL" id="MBJ3775410.1"/>
    </source>
</evidence>
<dbReference type="AlphaFoldDB" id="A0A934IP01"/>
<dbReference type="PANTHER" id="PTHR31528">
    <property type="entry name" value="4-AMINO-5-HYDROXYMETHYL-2-METHYLPYRIMIDINE PHOSPHATE SYNTHASE THI11-RELATED"/>
    <property type="match status" value="1"/>
</dbReference>
<feature type="domain" description="SsuA/THI5-like" evidence="3">
    <location>
        <begin position="45"/>
        <end position="260"/>
    </location>
</feature>
<proteinExistence type="predicted"/>
<comment type="caution">
    <text evidence="4">The sequence shown here is derived from an EMBL/GenBank/DDBJ whole genome shotgun (WGS) entry which is preliminary data.</text>
</comment>